<evidence type="ECO:0008006" key="4">
    <source>
        <dbReference type="Google" id="ProtNLM"/>
    </source>
</evidence>
<dbReference type="PROSITE" id="PS51257">
    <property type="entry name" value="PROKAR_LIPOPROTEIN"/>
    <property type="match status" value="1"/>
</dbReference>
<evidence type="ECO:0000313" key="2">
    <source>
        <dbReference type="EMBL" id="MFD1384759.1"/>
    </source>
</evidence>
<keyword evidence="3" id="KW-1185">Reference proteome</keyword>
<proteinExistence type="predicted"/>
<protein>
    <recommendedName>
        <fullName evidence="4">Lipoprotein</fullName>
    </recommendedName>
</protein>
<evidence type="ECO:0000313" key="3">
    <source>
        <dbReference type="Proteomes" id="UP001597059"/>
    </source>
</evidence>
<name>A0ABW4B3X4_9GAMM</name>
<organism evidence="2 3">
    <name type="scientific">Rhodanobacter aciditrophus</name>
    <dbReference type="NCBI Taxonomy" id="1623218"/>
    <lineage>
        <taxon>Bacteria</taxon>
        <taxon>Pseudomonadati</taxon>
        <taxon>Pseudomonadota</taxon>
        <taxon>Gammaproteobacteria</taxon>
        <taxon>Lysobacterales</taxon>
        <taxon>Rhodanobacteraceae</taxon>
        <taxon>Rhodanobacter</taxon>
    </lineage>
</organism>
<accession>A0ABW4B3X4</accession>
<dbReference type="EMBL" id="JBHTMN010000018">
    <property type="protein sequence ID" value="MFD1384759.1"/>
    <property type="molecule type" value="Genomic_DNA"/>
</dbReference>
<gene>
    <name evidence="2" type="ORF">ACFQ45_15430</name>
</gene>
<reference evidence="3" key="1">
    <citation type="journal article" date="2019" name="Int. J. Syst. Evol. Microbiol.">
        <title>The Global Catalogue of Microorganisms (GCM) 10K type strain sequencing project: providing services to taxonomists for standard genome sequencing and annotation.</title>
        <authorList>
            <consortium name="The Broad Institute Genomics Platform"/>
            <consortium name="The Broad Institute Genome Sequencing Center for Infectious Disease"/>
            <person name="Wu L."/>
            <person name="Ma J."/>
        </authorList>
    </citation>
    <scope>NUCLEOTIDE SEQUENCE [LARGE SCALE GENOMIC DNA]</scope>
    <source>
        <strain evidence="3">JCM 30774</strain>
    </source>
</reference>
<dbReference type="Proteomes" id="UP001597059">
    <property type="component" value="Unassembled WGS sequence"/>
</dbReference>
<keyword evidence="1" id="KW-0732">Signal</keyword>
<evidence type="ECO:0000256" key="1">
    <source>
        <dbReference type="SAM" id="SignalP"/>
    </source>
</evidence>
<comment type="caution">
    <text evidence="2">The sequence shown here is derived from an EMBL/GenBank/DDBJ whole genome shotgun (WGS) entry which is preliminary data.</text>
</comment>
<sequence length="264" mass="29648">MSKKAFLLLTSSMFLVACASTPAPVSAPVQVEAPESEKQVDQKPATPEVINDIKPEPQAQVVSAADKVTMRLIKMGQYALSERRLLTPEEDNANMYFQIALGRDPGNYEAILGISNIVDTYLDWAIVSAGRGDFNTAYTYLNNARFVNQDDPNISTAADRVARIEKRAQGTPKATATKQDRVPDASEDVFILPKDLFQLSEEEILAKMQPIIDRILALQKPIEINWPSDKEGRLIYQILNSRTPDFRVRAMIYHRARYTVEMNE</sequence>
<dbReference type="RefSeq" id="WP_377369286.1">
    <property type="nucleotide sequence ID" value="NZ_JBHTMN010000018.1"/>
</dbReference>
<feature type="chain" id="PRO_5046047331" description="Lipoprotein" evidence="1">
    <location>
        <begin position="20"/>
        <end position="264"/>
    </location>
</feature>
<feature type="signal peptide" evidence="1">
    <location>
        <begin position="1"/>
        <end position="19"/>
    </location>
</feature>